<keyword evidence="3" id="KW-1003">Cell membrane</keyword>
<dbReference type="PANTHER" id="PTHR27004:SF428">
    <property type="entry name" value="OS01G0160600 PROTEIN"/>
    <property type="match status" value="1"/>
</dbReference>
<proteinExistence type="inferred from homology"/>
<feature type="transmembrane region" description="Helical" evidence="11">
    <location>
        <begin position="136"/>
        <end position="160"/>
    </location>
</feature>
<accession>A0A7N2M8F5</accession>
<dbReference type="EnsemblPlants" id="QL08p006628:mrna">
    <property type="protein sequence ID" value="QL08p006628:mrna:CDS:1"/>
    <property type="gene ID" value="QL08p006628"/>
</dbReference>
<dbReference type="PANTHER" id="PTHR27004">
    <property type="entry name" value="RECEPTOR-LIKE PROTEIN 12 ISOFORM X1"/>
    <property type="match status" value="1"/>
</dbReference>
<dbReference type="Gramene" id="QL08p006628:mrna">
    <property type="protein sequence ID" value="QL08p006628:mrna:CDS:1"/>
    <property type="gene ID" value="QL08p006628"/>
</dbReference>
<evidence type="ECO:0000256" key="9">
    <source>
        <dbReference type="ARBA" id="ARBA00023170"/>
    </source>
</evidence>
<dbReference type="OMA" id="SAMISWQ"/>
<dbReference type="AlphaFoldDB" id="A0A7N2M8F5"/>
<protein>
    <recommendedName>
        <fullName evidence="14">Receptor-like protein 12</fullName>
    </recommendedName>
</protein>
<evidence type="ECO:0000256" key="4">
    <source>
        <dbReference type="ARBA" id="ARBA00022614"/>
    </source>
</evidence>
<dbReference type="Proteomes" id="UP000594261">
    <property type="component" value="Chromosome 8"/>
</dbReference>
<dbReference type="Gene3D" id="3.80.10.10">
    <property type="entry name" value="Ribonuclease Inhibitor"/>
    <property type="match status" value="1"/>
</dbReference>
<evidence type="ECO:0000256" key="10">
    <source>
        <dbReference type="ARBA" id="ARBA00023180"/>
    </source>
</evidence>
<name>A0A7N2M8F5_QUELO</name>
<dbReference type="InterPro" id="IPR032675">
    <property type="entry name" value="LRR_dom_sf"/>
</dbReference>
<keyword evidence="9" id="KW-0675">Receptor</keyword>
<evidence type="ECO:0000256" key="11">
    <source>
        <dbReference type="SAM" id="Phobius"/>
    </source>
</evidence>
<evidence type="ECO:0000256" key="5">
    <source>
        <dbReference type="ARBA" id="ARBA00022692"/>
    </source>
</evidence>
<reference evidence="12" key="2">
    <citation type="submission" date="2021-01" db="UniProtKB">
        <authorList>
            <consortium name="EnsemblPlants"/>
        </authorList>
    </citation>
    <scope>IDENTIFICATION</scope>
</reference>
<keyword evidence="5 11" id="KW-0812">Transmembrane</keyword>
<keyword evidence="7 11" id="KW-1133">Transmembrane helix</keyword>
<dbReference type="EMBL" id="LRBV02000008">
    <property type="status" value="NOT_ANNOTATED_CDS"/>
    <property type="molecule type" value="Genomic_DNA"/>
</dbReference>
<evidence type="ECO:0008006" key="14">
    <source>
        <dbReference type="Google" id="ProtNLM"/>
    </source>
</evidence>
<organism evidence="12 13">
    <name type="scientific">Quercus lobata</name>
    <name type="common">Valley oak</name>
    <dbReference type="NCBI Taxonomy" id="97700"/>
    <lineage>
        <taxon>Eukaryota</taxon>
        <taxon>Viridiplantae</taxon>
        <taxon>Streptophyta</taxon>
        <taxon>Embryophyta</taxon>
        <taxon>Tracheophyta</taxon>
        <taxon>Spermatophyta</taxon>
        <taxon>Magnoliopsida</taxon>
        <taxon>eudicotyledons</taxon>
        <taxon>Gunneridae</taxon>
        <taxon>Pentapetalae</taxon>
        <taxon>rosids</taxon>
        <taxon>fabids</taxon>
        <taxon>Fagales</taxon>
        <taxon>Fagaceae</taxon>
        <taxon>Quercus</taxon>
    </lineage>
</organism>
<evidence type="ECO:0000256" key="7">
    <source>
        <dbReference type="ARBA" id="ARBA00022989"/>
    </source>
</evidence>
<evidence type="ECO:0000256" key="1">
    <source>
        <dbReference type="ARBA" id="ARBA00004251"/>
    </source>
</evidence>
<comment type="subcellular location">
    <subcellularLocation>
        <location evidence="1">Cell membrane</location>
        <topology evidence="1">Single-pass type I membrane protein</topology>
    </subcellularLocation>
</comment>
<keyword evidence="10" id="KW-0325">Glycoprotein</keyword>
<reference evidence="12 13" key="1">
    <citation type="journal article" date="2016" name="G3 (Bethesda)">
        <title>First Draft Assembly and Annotation of the Genome of a California Endemic Oak Quercus lobata Nee (Fagaceae).</title>
        <authorList>
            <person name="Sork V.L."/>
            <person name="Fitz-Gibbon S.T."/>
            <person name="Puiu D."/>
            <person name="Crepeau M."/>
            <person name="Gugger P.F."/>
            <person name="Sherman R."/>
            <person name="Stevens K."/>
            <person name="Langley C.H."/>
            <person name="Pellegrini M."/>
            <person name="Salzberg S.L."/>
        </authorList>
    </citation>
    <scope>NUCLEOTIDE SEQUENCE [LARGE SCALE GENOMIC DNA]</scope>
    <source>
        <strain evidence="12 13">cv. SW786</strain>
    </source>
</reference>
<evidence type="ECO:0000313" key="13">
    <source>
        <dbReference type="Proteomes" id="UP000594261"/>
    </source>
</evidence>
<keyword evidence="8 11" id="KW-0472">Membrane</keyword>
<keyword evidence="6" id="KW-0677">Repeat</keyword>
<comment type="similarity">
    <text evidence="2">Belongs to the RLP family.</text>
</comment>
<dbReference type="FunFam" id="3.80.10.10:FF:000111">
    <property type="entry name" value="LRR receptor-like serine/threonine-protein kinase ERECTA"/>
    <property type="match status" value="1"/>
</dbReference>
<dbReference type="InParanoid" id="A0A7N2M8F5"/>
<evidence type="ECO:0000256" key="3">
    <source>
        <dbReference type="ARBA" id="ARBA00022475"/>
    </source>
</evidence>
<sequence>MIDLSSNQFQGEIPNALGRLKFLRLLNLSHNSLTGHIPSTLGNLLALEALDFSSNNLNGEIPMQLTLLTFLAMLNLSQNHLIGPIPQGKQFNTFGNESYEGNSGLCGSPLSIKCSTNEPPPTIFLEDNDSMFAKGFGWKAVLIGYGCGFVFGLVVGYDVFKTRKPQRIVRLIEGERSGKVTRHSNQRRKQRS</sequence>
<evidence type="ECO:0000313" key="12">
    <source>
        <dbReference type="EnsemblPlants" id="QL08p006628:mrna:CDS:1"/>
    </source>
</evidence>
<keyword evidence="4" id="KW-0433">Leucine-rich repeat</keyword>
<dbReference type="SUPFAM" id="SSF52058">
    <property type="entry name" value="L domain-like"/>
    <property type="match status" value="1"/>
</dbReference>
<dbReference type="GO" id="GO:0005886">
    <property type="term" value="C:plasma membrane"/>
    <property type="evidence" value="ECO:0007669"/>
    <property type="project" value="UniProtKB-SubCell"/>
</dbReference>
<evidence type="ECO:0000256" key="2">
    <source>
        <dbReference type="ARBA" id="ARBA00009592"/>
    </source>
</evidence>
<dbReference type="InterPro" id="IPR001611">
    <property type="entry name" value="Leu-rich_rpt"/>
</dbReference>
<evidence type="ECO:0000256" key="6">
    <source>
        <dbReference type="ARBA" id="ARBA00022737"/>
    </source>
</evidence>
<evidence type="ECO:0000256" key="8">
    <source>
        <dbReference type="ARBA" id="ARBA00023136"/>
    </source>
</evidence>
<dbReference type="Pfam" id="PF00560">
    <property type="entry name" value="LRR_1"/>
    <property type="match status" value="3"/>
</dbReference>
<keyword evidence="13" id="KW-1185">Reference proteome</keyword>